<dbReference type="EMBL" id="CP053586">
    <property type="protein sequence ID" value="WNZ23199.1"/>
    <property type="molecule type" value="Genomic_DNA"/>
</dbReference>
<organism evidence="1">
    <name type="scientific">Leptolyngbya sp. NK1-12</name>
    <dbReference type="NCBI Taxonomy" id="2547451"/>
    <lineage>
        <taxon>Bacteria</taxon>
        <taxon>Bacillati</taxon>
        <taxon>Cyanobacteriota</taxon>
        <taxon>Cyanophyceae</taxon>
        <taxon>Leptolyngbyales</taxon>
        <taxon>Leptolyngbyaceae</taxon>
        <taxon>Leptolyngbya group</taxon>
        <taxon>Leptolyngbya</taxon>
    </lineage>
</organism>
<reference evidence="1" key="1">
    <citation type="submission" date="2020-05" db="EMBL/GenBank/DDBJ databases">
        <authorList>
            <person name="Zhu T."/>
            <person name="Keshari N."/>
            <person name="Lu X."/>
        </authorList>
    </citation>
    <scope>NUCLEOTIDE SEQUENCE</scope>
    <source>
        <strain evidence="1">NK1-12</strain>
    </source>
</reference>
<dbReference type="RefSeq" id="WP_316434797.1">
    <property type="nucleotide sequence ID" value="NZ_CP053586.1"/>
</dbReference>
<gene>
    <name evidence="1" type="ORF">HJG54_10275</name>
</gene>
<dbReference type="AlphaFoldDB" id="A0AA96WDR5"/>
<name>A0AA96WDR5_9CYAN</name>
<sequence length="47" mass="5375">MPKTPLDNLFKCGQNFVTFLEDRRAKAEAETESYPLSHSWSRAFAAI</sequence>
<proteinExistence type="predicted"/>
<evidence type="ECO:0000313" key="1">
    <source>
        <dbReference type="EMBL" id="WNZ23199.1"/>
    </source>
</evidence>
<accession>A0AA96WDR5</accession>
<protein>
    <submittedName>
        <fullName evidence="1">Uncharacterized protein</fullName>
    </submittedName>
</protein>